<evidence type="ECO:0000313" key="3">
    <source>
        <dbReference type="Proteomes" id="UP001374584"/>
    </source>
</evidence>
<evidence type="ECO:0000313" key="2">
    <source>
        <dbReference type="EMBL" id="KAK7365011.1"/>
    </source>
</evidence>
<feature type="compositionally biased region" description="Polar residues" evidence="1">
    <location>
        <begin position="146"/>
        <end position="156"/>
    </location>
</feature>
<dbReference type="Proteomes" id="UP001374584">
    <property type="component" value="Unassembled WGS sequence"/>
</dbReference>
<feature type="compositionally biased region" description="Acidic residues" evidence="1">
    <location>
        <begin position="192"/>
        <end position="233"/>
    </location>
</feature>
<sequence length="255" mass="28489">MSGGSRSGPPKHQNQYAWKPNAGRKINETEVGGRFRPLSEITGVCPRCKEQIEWKRRYGKYKPLLQPAKCQRCSKRNVRQAYHNLCSGCAKEHGVCAKCCCSRKQIVGRDLSEVEAEQKMLDEAIKNSRERERRTLIRAMNKGKSKNSSSTPSDTAGNKVGQLFPNASLEDYAKLNGVKLGHDDAKICKDDSEGEVCDDDDDSSANEDCDDDGNTDNEDCDDHGNTDNEDCDDHGDKNDESITDHPNSKNERFRA</sequence>
<proteinExistence type="predicted"/>
<feature type="region of interest" description="Disordered" evidence="1">
    <location>
        <begin position="1"/>
        <end position="23"/>
    </location>
</feature>
<name>A0AAN9N2B4_PHACN</name>
<feature type="region of interest" description="Disordered" evidence="1">
    <location>
        <begin position="138"/>
        <end position="162"/>
    </location>
</feature>
<feature type="compositionally biased region" description="Basic and acidic residues" evidence="1">
    <location>
        <begin position="234"/>
        <end position="255"/>
    </location>
</feature>
<organism evidence="2 3">
    <name type="scientific">Phaseolus coccineus</name>
    <name type="common">Scarlet runner bean</name>
    <name type="synonym">Phaseolus multiflorus</name>
    <dbReference type="NCBI Taxonomy" id="3886"/>
    <lineage>
        <taxon>Eukaryota</taxon>
        <taxon>Viridiplantae</taxon>
        <taxon>Streptophyta</taxon>
        <taxon>Embryophyta</taxon>
        <taxon>Tracheophyta</taxon>
        <taxon>Spermatophyta</taxon>
        <taxon>Magnoliopsida</taxon>
        <taxon>eudicotyledons</taxon>
        <taxon>Gunneridae</taxon>
        <taxon>Pentapetalae</taxon>
        <taxon>rosids</taxon>
        <taxon>fabids</taxon>
        <taxon>Fabales</taxon>
        <taxon>Fabaceae</taxon>
        <taxon>Papilionoideae</taxon>
        <taxon>50 kb inversion clade</taxon>
        <taxon>NPAAA clade</taxon>
        <taxon>indigoferoid/millettioid clade</taxon>
        <taxon>Phaseoleae</taxon>
        <taxon>Phaseolus</taxon>
    </lineage>
</organism>
<dbReference type="PANTHER" id="PTHR22876:SF5">
    <property type="entry name" value="CHROMOSOME 9 OPEN READING FRAME 85"/>
    <property type="match status" value="1"/>
</dbReference>
<dbReference type="Pfam" id="PF10217">
    <property type="entry name" value="DUF2039"/>
    <property type="match status" value="1"/>
</dbReference>
<comment type="caution">
    <text evidence="2">The sequence shown here is derived from an EMBL/GenBank/DDBJ whole genome shotgun (WGS) entry which is preliminary data.</text>
</comment>
<dbReference type="EMBL" id="JAYMYR010000005">
    <property type="protein sequence ID" value="KAK7365011.1"/>
    <property type="molecule type" value="Genomic_DNA"/>
</dbReference>
<gene>
    <name evidence="2" type="ORF">VNO80_13761</name>
</gene>
<evidence type="ECO:0000256" key="1">
    <source>
        <dbReference type="SAM" id="MobiDB-lite"/>
    </source>
</evidence>
<dbReference type="InterPro" id="IPR019351">
    <property type="entry name" value="DUF2039"/>
</dbReference>
<feature type="region of interest" description="Disordered" evidence="1">
    <location>
        <begin position="191"/>
        <end position="255"/>
    </location>
</feature>
<reference evidence="2 3" key="1">
    <citation type="submission" date="2024-01" db="EMBL/GenBank/DDBJ databases">
        <title>The genomes of 5 underutilized Papilionoideae crops provide insights into root nodulation and disease resistanc.</title>
        <authorList>
            <person name="Jiang F."/>
        </authorList>
    </citation>
    <scope>NUCLEOTIDE SEQUENCE [LARGE SCALE GENOMIC DNA]</scope>
    <source>
        <strain evidence="2">JINMINGXINNONG_FW02</strain>
        <tissue evidence="2">Leaves</tissue>
    </source>
</reference>
<accession>A0AAN9N2B4</accession>
<dbReference type="AlphaFoldDB" id="A0AAN9N2B4"/>
<protein>
    <submittedName>
        <fullName evidence="2">Uncharacterized protein</fullName>
    </submittedName>
</protein>
<dbReference type="PANTHER" id="PTHR22876">
    <property type="entry name" value="ZGC:101016"/>
    <property type="match status" value="1"/>
</dbReference>
<keyword evidence="3" id="KW-1185">Reference proteome</keyword>